<feature type="region of interest" description="Disordered" evidence="1">
    <location>
        <begin position="1"/>
        <end position="40"/>
    </location>
</feature>
<dbReference type="Proteomes" id="UP001595476">
    <property type="component" value="Unassembled WGS sequence"/>
</dbReference>
<protein>
    <submittedName>
        <fullName evidence="2">Uncharacterized protein</fullName>
    </submittedName>
</protein>
<organism evidence="2 3">
    <name type="scientific">Litoribrevibacter euphylliae</name>
    <dbReference type="NCBI Taxonomy" id="1834034"/>
    <lineage>
        <taxon>Bacteria</taxon>
        <taxon>Pseudomonadati</taxon>
        <taxon>Pseudomonadota</taxon>
        <taxon>Gammaproteobacteria</taxon>
        <taxon>Oceanospirillales</taxon>
        <taxon>Oceanospirillaceae</taxon>
        <taxon>Litoribrevibacter</taxon>
    </lineage>
</organism>
<dbReference type="RefSeq" id="WP_386722731.1">
    <property type="nucleotide sequence ID" value="NZ_JBHRSZ010000007.1"/>
</dbReference>
<keyword evidence="3" id="KW-1185">Reference proteome</keyword>
<evidence type="ECO:0000313" key="3">
    <source>
        <dbReference type="Proteomes" id="UP001595476"/>
    </source>
</evidence>
<accession>A0ABV7HFZ5</accession>
<evidence type="ECO:0000256" key="1">
    <source>
        <dbReference type="SAM" id="MobiDB-lite"/>
    </source>
</evidence>
<reference evidence="3" key="1">
    <citation type="journal article" date="2019" name="Int. J. Syst. Evol. Microbiol.">
        <title>The Global Catalogue of Microorganisms (GCM) 10K type strain sequencing project: providing services to taxonomists for standard genome sequencing and annotation.</title>
        <authorList>
            <consortium name="The Broad Institute Genomics Platform"/>
            <consortium name="The Broad Institute Genome Sequencing Center for Infectious Disease"/>
            <person name="Wu L."/>
            <person name="Ma J."/>
        </authorList>
    </citation>
    <scope>NUCLEOTIDE SEQUENCE [LARGE SCALE GENOMIC DNA]</scope>
    <source>
        <strain evidence="3">KCTC 52438</strain>
    </source>
</reference>
<dbReference type="EMBL" id="JBHRSZ010000007">
    <property type="protein sequence ID" value="MFC3152807.1"/>
    <property type="molecule type" value="Genomic_DNA"/>
</dbReference>
<evidence type="ECO:0000313" key="2">
    <source>
        <dbReference type="EMBL" id="MFC3152807.1"/>
    </source>
</evidence>
<comment type="caution">
    <text evidence="2">The sequence shown here is derived from an EMBL/GenBank/DDBJ whole genome shotgun (WGS) entry which is preliminary data.</text>
</comment>
<sequence>MAIQLNNNLVNNTNSSNSAATSTGTNSATEQKQDANNQDDIKLSTRAQKIQKLNEEFFPNGPGSLRITGDFIQRLYDYGFISQSEAENLGGRIADSELPKNLENISNNLSIISDRVKLIDSSDSLIDILKRSGAILNNLDGSNPSELAKDISSVNAELANYLNSDDAEKLTDDEKKALDELSVALRIADRMNPANLSTSKLNQYLSFL</sequence>
<feature type="compositionally biased region" description="Low complexity" evidence="1">
    <location>
        <begin position="1"/>
        <end position="29"/>
    </location>
</feature>
<gene>
    <name evidence="2" type="ORF">ACFOEK_17345</name>
</gene>
<proteinExistence type="predicted"/>
<name>A0ABV7HFZ5_9GAMM</name>